<proteinExistence type="predicted"/>
<dbReference type="Proteomes" id="UP000644749">
    <property type="component" value="Unassembled WGS sequence"/>
</dbReference>
<dbReference type="NCBIfam" id="TIGR01760">
    <property type="entry name" value="tape_meas_TP901"/>
    <property type="match status" value="1"/>
</dbReference>
<dbReference type="InterPro" id="IPR010090">
    <property type="entry name" value="Phage_tape_meas"/>
</dbReference>
<accession>A0ABS1S100</accession>
<name>A0ABS1S100_9RHOB</name>
<evidence type="ECO:0000256" key="2">
    <source>
        <dbReference type="SAM" id="MobiDB-lite"/>
    </source>
</evidence>
<feature type="region of interest" description="Disordered" evidence="2">
    <location>
        <begin position="730"/>
        <end position="752"/>
    </location>
</feature>
<evidence type="ECO:0000313" key="5">
    <source>
        <dbReference type="Proteomes" id="UP000644749"/>
    </source>
</evidence>
<gene>
    <name evidence="4" type="ORF">JL111_02040</name>
</gene>
<dbReference type="PANTHER" id="PTHR37813:SF1">
    <property type="entry name" value="FELS-2 PROPHAGE PROTEIN"/>
    <property type="match status" value="1"/>
</dbReference>
<feature type="domain" description="Phage tail tape measure protein" evidence="3">
    <location>
        <begin position="97"/>
        <end position="299"/>
    </location>
</feature>
<evidence type="ECO:0000256" key="1">
    <source>
        <dbReference type="ARBA" id="ARBA00022612"/>
    </source>
</evidence>
<comment type="caution">
    <text evidence="4">The sequence shown here is derived from an EMBL/GenBank/DDBJ whole genome shotgun (WGS) entry which is preliminary data.</text>
</comment>
<protein>
    <submittedName>
        <fullName evidence="4">Phage tail tape measure protein</fullName>
    </submittedName>
</protein>
<reference evidence="4 5" key="1">
    <citation type="submission" date="2021-01" db="EMBL/GenBank/DDBJ databases">
        <title>011410 draft genome.</title>
        <authorList>
            <person name="Lang L."/>
        </authorList>
    </citation>
    <scope>NUCLEOTIDE SEQUENCE [LARGE SCALE GENOMIC DNA]</scope>
    <source>
        <strain evidence="4 5">KCTC 42845</strain>
    </source>
</reference>
<dbReference type="Pfam" id="PF10145">
    <property type="entry name" value="PhageMin_Tail"/>
    <property type="match status" value="1"/>
</dbReference>
<evidence type="ECO:0000313" key="4">
    <source>
        <dbReference type="EMBL" id="MBL3672255.1"/>
    </source>
</evidence>
<evidence type="ECO:0000259" key="3">
    <source>
        <dbReference type="Pfam" id="PF10145"/>
    </source>
</evidence>
<keyword evidence="1" id="KW-1188">Viral release from host cell</keyword>
<dbReference type="PANTHER" id="PTHR37813">
    <property type="entry name" value="FELS-2 PROPHAGE PROTEIN"/>
    <property type="match status" value="1"/>
</dbReference>
<dbReference type="EMBL" id="JAESHT010000002">
    <property type="protein sequence ID" value="MBL3672255.1"/>
    <property type="molecule type" value="Genomic_DNA"/>
</dbReference>
<organism evidence="4 5">
    <name type="scientific">Paracoccus aerius</name>
    <dbReference type="NCBI Taxonomy" id="1915382"/>
    <lineage>
        <taxon>Bacteria</taxon>
        <taxon>Pseudomonadati</taxon>
        <taxon>Pseudomonadota</taxon>
        <taxon>Alphaproteobacteria</taxon>
        <taxon>Rhodobacterales</taxon>
        <taxon>Paracoccaceae</taxon>
        <taxon>Paracoccus</taxon>
    </lineage>
</organism>
<dbReference type="RefSeq" id="WP_191307492.1">
    <property type="nucleotide sequence ID" value="NZ_BNCL01000001.1"/>
</dbReference>
<feature type="compositionally biased region" description="Low complexity" evidence="2">
    <location>
        <begin position="736"/>
        <end position="746"/>
    </location>
</feature>
<keyword evidence="5" id="KW-1185">Reference proteome</keyword>
<sequence length="792" mass="83248">MAKTLQSQLILSLVDRVTAPARGIQAQMDRLNSRIAATNERASQIGSKLVTAAAQATGFALAMAQPVRAAMDLESAMADVRKVVDFPTPEAFRQFQDELVQMSTELPIAVTGLAEIAAAAGQAGIAGADLTRFTREAAQIGVAFDISAGEAGDAMAKMMTGLDLTIDEVVSLSDAMNHLSNAQASSAAQVLDVVRRAGAQGRQYGYTAEQTAAFASAMISAGAESDVAATSFMNMGRALTRGTSATKRQNAAYSQLGLNASDVAKRMQEDAVGTTVDVMERLSQLPKEMQAAISSDLFGDEARALGPLLTNLSLVHDSVGMVADQSLYAGSSLAEFRNRMKTFGATVQTFRNRLNALSIALGETLFPILTQVMEQITPIIVAIRDWIRINPELTARIIAVTGALISLRVALLALRFAGLTGRAGVLNLLALGMGTIGRAGASMAGAVGESIRLRCALAKMDGSKVGLIDKIGAGLRGLAGVTGLTAVSQGLAAVGAVIAGISAPVWLGVAVAVGAVGLAWKYWDRVSAIVSGVGAAISEKFAPVMEKLEPILKPLSPVIEDLGEAFAFVDEKIRAAAEFARNLVGGLFTREILTEGEQADLRARASKMTSDLIDYFAALPGKLLTIGSEMIQKLWDGMEAKFSGLLERVKAMADEISGPWRSILSGGRSDQPDLGTYNPATGTFEQAKAVGGHMRGRVPTLVGERGPEIVYPSRAGWVAHANQAKRLADLSRRARPSAMPSRSAPSQGSRPMNVTFGNIIVQGGANASARDISREIGREVQAELRGTFTDPY</sequence>